<gene>
    <name evidence="5" type="ORF">JXQ802_LOCUS39868</name>
    <name evidence="6" type="ORF">OTI717_LOCUS21006</name>
    <name evidence="3" type="ORF">PYM288_LOCUS25482</name>
    <name evidence="2" type="ORF">RFH988_LOCUS23299</name>
    <name evidence="4" type="ORF">SEV965_LOCUS22660</name>
</gene>
<evidence type="ECO:0000313" key="8">
    <source>
        <dbReference type="Proteomes" id="UP000663882"/>
    </source>
</evidence>
<dbReference type="AlphaFoldDB" id="A0A814UNV1"/>
<dbReference type="Proteomes" id="UP000663823">
    <property type="component" value="Unassembled WGS sequence"/>
</dbReference>
<comment type="caution">
    <text evidence="2">The sequence shown here is derived from an EMBL/GenBank/DDBJ whole genome shotgun (WGS) entry which is preliminary data.</text>
</comment>
<dbReference type="EMBL" id="CAJNOH010001398">
    <property type="protein sequence ID" value="CAF1213088.1"/>
    <property type="molecule type" value="Genomic_DNA"/>
</dbReference>
<dbReference type="Proteomes" id="UP000663889">
    <property type="component" value="Unassembled WGS sequence"/>
</dbReference>
<dbReference type="OrthoDB" id="10048412at2759"/>
<keyword evidence="7" id="KW-1185">Reference proteome</keyword>
<dbReference type="Proteomes" id="UP000663854">
    <property type="component" value="Unassembled WGS sequence"/>
</dbReference>
<feature type="signal peptide" evidence="1">
    <location>
        <begin position="1"/>
        <end position="19"/>
    </location>
</feature>
<evidence type="ECO:0000313" key="5">
    <source>
        <dbReference type="EMBL" id="CAF1491078.1"/>
    </source>
</evidence>
<evidence type="ECO:0000256" key="1">
    <source>
        <dbReference type="SAM" id="SignalP"/>
    </source>
</evidence>
<sequence length="115" mass="13403">MKIYLSLIFFILINSLAESAQPYFPPQIVFSPNDGQTLYAIDEINQRAYTILHYGSTGREMSFAMKHFPYAIPDSPQSKYYVQLIVDSLPFDCMYGTYWKYGGNQYNSFPSHWWG</sequence>
<dbReference type="EMBL" id="CAJNOU010001618">
    <property type="protein sequence ID" value="CAF1230276.1"/>
    <property type="molecule type" value="Genomic_DNA"/>
</dbReference>
<dbReference type="EMBL" id="CAJOAX010003330">
    <property type="protein sequence ID" value="CAF3848186.1"/>
    <property type="molecule type" value="Genomic_DNA"/>
</dbReference>
<dbReference type="Proteomes" id="UP000663870">
    <property type="component" value="Unassembled WGS sequence"/>
</dbReference>
<evidence type="ECO:0000313" key="4">
    <source>
        <dbReference type="EMBL" id="CAF1230276.1"/>
    </source>
</evidence>
<dbReference type="EMBL" id="CAJNOO010001609">
    <property type="protein sequence ID" value="CAF1177170.1"/>
    <property type="molecule type" value="Genomic_DNA"/>
</dbReference>
<organism evidence="2 8">
    <name type="scientific">Rotaria sordida</name>
    <dbReference type="NCBI Taxonomy" id="392033"/>
    <lineage>
        <taxon>Eukaryota</taxon>
        <taxon>Metazoa</taxon>
        <taxon>Spiralia</taxon>
        <taxon>Gnathifera</taxon>
        <taxon>Rotifera</taxon>
        <taxon>Eurotatoria</taxon>
        <taxon>Bdelloidea</taxon>
        <taxon>Philodinida</taxon>
        <taxon>Philodinidae</taxon>
        <taxon>Rotaria</taxon>
    </lineage>
</organism>
<reference evidence="2" key="1">
    <citation type="submission" date="2021-02" db="EMBL/GenBank/DDBJ databases">
        <authorList>
            <person name="Nowell W R."/>
        </authorList>
    </citation>
    <scope>NUCLEOTIDE SEQUENCE</scope>
</reference>
<proteinExistence type="predicted"/>
<keyword evidence="1" id="KW-0732">Signal</keyword>
<dbReference type="Proteomes" id="UP000663882">
    <property type="component" value="Unassembled WGS sequence"/>
</dbReference>
<protein>
    <submittedName>
        <fullName evidence="2">Uncharacterized protein</fullName>
    </submittedName>
</protein>
<evidence type="ECO:0000313" key="2">
    <source>
        <dbReference type="EMBL" id="CAF1177170.1"/>
    </source>
</evidence>
<dbReference type="EMBL" id="CAJNOL010002347">
    <property type="protein sequence ID" value="CAF1491078.1"/>
    <property type="molecule type" value="Genomic_DNA"/>
</dbReference>
<name>A0A814UNV1_9BILA</name>
<evidence type="ECO:0000313" key="6">
    <source>
        <dbReference type="EMBL" id="CAF3848186.1"/>
    </source>
</evidence>
<feature type="chain" id="PRO_5044132009" evidence="1">
    <location>
        <begin position="20"/>
        <end position="115"/>
    </location>
</feature>
<evidence type="ECO:0000313" key="3">
    <source>
        <dbReference type="EMBL" id="CAF1213088.1"/>
    </source>
</evidence>
<accession>A0A814UNV1</accession>
<evidence type="ECO:0000313" key="7">
    <source>
        <dbReference type="Proteomes" id="UP000663870"/>
    </source>
</evidence>